<evidence type="ECO:0000256" key="7">
    <source>
        <dbReference type="ARBA" id="ARBA00029392"/>
    </source>
</evidence>
<comment type="function">
    <text evidence="7">Hydrolyzes fatty acids from S-acylated cysteine residues in proteins with a strong preference for palmitoylated G-alpha proteins over other acyl substrates. Mediates the deacylation of G-alpha proteins such as GPA1 in vivo, but has weak or no activity toward palmitoylated Ras proteins. Has weak lysophospholipase activity in vitro; however such activity may not exist in vivo.</text>
</comment>
<feature type="domain" description="Phospholipase/carboxylesterase/thioesterase" evidence="10">
    <location>
        <begin position="7"/>
        <end position="228"/>
    </location>
</feature>
<dbReference type="GO" id="GO:0008474">
    <property type="term" value="F:palmitoyl-(protein) hydrolase activity"/>
    <property type="evidence" value="ECO:0007669"/>
    <property type="project" value="UniProtKB-EC"/>
</dbReference>
<evidence type="ECO:0000256" key="6">
    <source>
        <dbReference type="ARBA" id="ARBA00022832"/>
    </source>
</evidence>
<keyword evidence="4" id="KW-0719">Serine esterase</keyword>
<dbReference type="Gene3D" id="3.40.50.1820">
    <property type="entry name" value="alpha/beta hydrolase"/>
    <property type="match status" value="1"/>
</dbReference>
<evidence type="ECO:0000256" key="5">
    <source>
        <dbReference type="ARBA" id="ARBA00022801"/>
    </source>
</evidence>
<gene>
    <name evidence="11" type="ORF">PACTADRAFT_34239</name>
</gene>
<dbReference type="GO" id="GO:0006631">
    <property type="term" value="P:fatty acid metabolic process"/>
    <property type="evidence" value="ECO:0007669"/>
    <property type="project" value="UniProtKB-KW"/>
</dbReference>
<dbReference type="STRING" id="669874.A0A1E4TV94"/>
<evidence type="ECO:0000259" key="10">
    <source>
        <dbReference type="Pfam" id="PF02230"/>
    </source>
</evidence>
<evidence type="ECO:0000256" key="2">
    <source>
        <dbReference type="ARBA" id="ARBA00012423"/>
    </source>
</evidence>
<keyword evidence="5" id="KW-0378">Hydrolase</keyword>
<dbReference type="GO" id="GO:0052689">
    <property type="term" value="F:carboxylic ester hydrolase activity"/>
    <property type="evidence" value="ECO:0007669"/>
    <property type="project" value="UniProtKB-KW"/>
</dbReference>
<comment type="catalytic activity">
    <reaction evidence="9">
        <text>S-hexadecanoyl-L-cysteinyl-[protein] + H2O = L-cysteinyl-[protein] + hexadecanoate + H(+)</text>
        <dbReference type="Rhea" id="RHEA:19233"/>
        <dbReference type="Rhea" id="RHEA-COMP:10131"/>
        <dbReference type="Rhea" id="RHEA-COMP:11032"/>
        <dbReference type="ChEBI" id="CHEBI:7896"/>
        <dbReference type="ChEBI" id="CHEBI:15377"/>
        <dbReference type="ChEBI" id="CHEBI:15378"/>
        <dbReference type="ChEBI" id="CHEBI:29950"/>
        <dbReference type="ChEBI" id="CHEBI:74151"/>
        <dbReference type="EC" id="3.1.2.22"/>
    </reaction>
</comment>
<reference evidence="12" key="1">
    <citation type="submission" date="2016-05" db="EMBL/GenBank/DDBJ databases">
        <title>Comparative genomics of biotechnologically important yeasts.</title>
        <authorList>
            <consortium name="DOE Joint Genome Institute"/>
            <person name="Riley R."/>
            <person name="Haridas S."/>
            <person name="Wolfe K.H."/>
            <person name="Lopes M.R."/>
            <person name="Hittinger C.T."/>
            <person name="Goker M."/>
            <person name="Salamov A."/>
            <person name="Wisecaver J."/>
            <person name="Long T.M."/>
            <person name="Aerts A.L."/>
            <person name="Barry K."/>
            <person name="Choi C."/>
            <person name="Clum A."/>
            <person name="Coughlan A.Y."/>
            <person name="Deshpande S."/>
            <person name="Douglass A.P."/>
            <person name="Hanson S.J."/>
            <person name="Klenk H.-P."/>
            <person name="Labutti K."/>
            <person name="Lapidus A."/>
            <person name="Lindquist E."/>
            <person name="Lipzen A."/>
            <person name="Meier-Kolthoff J.P."/>
            <person name="Ohm R.A."/>
            <person name="Otillar R.P."/>
            <person name="Pangilinan J."/>
            <person name="Peng Y."/>
            <person name="Rokas A."/>
            <person name="Rosa C.A."/>
            <person name="Scheuner C."/>
            <person name="Sibirny A.A."/>
            <person name="Slot J.C."/>
            <person name="Stielow J.B."/>
            <person name="Sun H."/>
            <person name="Kurtzman C.P."/>
            <person name="Blackwell M."/>
            <person name="Grigoriev I.V."/>
            <person name="Jeffries T.W."/>
        </authorList>
    </citation>
    <scope>NUCLEOTIDE SEQUENCE [LARGE SCALE GENOMIC DNA]</scope>
    <source>
        <strain evidence="12">NRRL Y-2460</strain>
    </source>
</reference>
<dbReference type="InterPro" id="IPR050565">
    <property type="entry name" value="LYPA1-2/EST-like"/>
</dbReference>
<dbReference type="SUPFAM" id="SSF53474">
    <property type="entry name" value="alpha/beta-Hydrolases"/>
    <property type="match status" value="1"/>
</dbReference>
<organism evidence="11 12">
    <name type="scientific">Pachysolen tannophilus NRRL Y-2460</name>
    <dbReference type="NCBI Taxonomy" id="669874"/>
    <lineage>
        <taxon>Eukaryota</taxon>
        <taxon>Fungi</taxon>
        <taxon>Dikarya</taxon>
        <taxon>Ascomycota</taxon>
        <taxon>Saccharomycotina</taxon>
        <taxon>Pichiomycetes</taxon>
        <taxon>Pachysolenaceae</taxon>
        <taxon>Pachysolen</taxon>
    </lineage>
</organism>
<proteinExistence type="inferred from homology"/>
<dbReference type="InterPro" id="IPR029058">
    <property type="entry name" value="AB_hydrolase_fold"/>
</dbReference>
<dbReference type="EC" id="3.1.2.22" evidence="2"/>
<keyword evidence="6" id="KW-0443">Lipid metabolism</keyword>
<evidence type="ECO:0000256" key="1">
    <source>
        <dbReference type="ARBA" id="ARBA00006499"/>
    </source>
</evidence>
<dbReference type="GO" id="GO:0005737">
    <property type="term" value="C:cytoplasm"/>
    <property type="evidence" value="ECO:0007669"/>
    <property type="project" value="TreeGrafter"/>
</dbReference>
<evidence type="ECO:0000256" key="8">
    <source>
        <dbReference type="ARBA" id="ARBA00031195"/>
    </source>
</evidence>
<accession>A0A1E4TV94</accession>
<keyword evidence="6" id="KW-0276">Fatty acid metabolism</keyword>
<dbReference type="PANTHER" id="PTHR10655">
    <property type="entry name" value="LYSOPHOSPHOLIPASE-RELATED"/>
    <property type="match status" value="1"/>
</dbReference>
<protein>
    <recommendedName>
        <fullName evidence="3">Acyl-protein thioesterase 1</fullName>
        <ecNumber evidence="2">3.1.2.22</ecNumber>
    </recommendedName>
    <alternativeName>
        <fullName evidence="8">Palmitoyl-protein hydrolase</fullName>
    </alternativeName>
</protein>
<dbReference type="Pfam" id="PF02230">
    <property type="entry name" value="Abhydrolase_2"/>
    <property type="match status" value="1"/>
</dbReference>
<name>A0A1E4TV94_PACTA</name>
<evidence type="ECO:0000256" key="3">
    <source>
        <dbReference type="ARBA" id="ARBA00014923"/>
    </source>
</evidence>
<sequence length="230" mass="25304">MVYSALRIPSKKVPATAVVILLHGLGDTGAGWKFLADYAHNSFGDKFQHVKFVFPHAPEMPVTVNGGYRMTSWFDLFELGNPSASSKQDIKGFLKCIDIIKGLIQEQIDEGINPNKILLGGFSQGAALTLASAALLDNKIGGFLAMSGFVNIPNVVKELIKNANVDTPILQCHGTADPVVNYNVGEQTYDFYKKNLGFTDYIFKTYPGMGHSTCDEELNDIFKFFEKILI</sequence>
<dbReference type="InterPro" id="IPR003140">
    <property type="entry name" value="PLipase/COase/thioEstase"/>
</dbReference>
<dbReference type="EMBL" id="KV454014">
    <property type="protein sequence ID" value="ODV95685.1"/>
    <property type="molecule type" value="Genomic_DNA"/>
</dbReference>
<evidence type="ECO:0000256" key="9">
    <source>
        <dbReference type="ARBA" id="ARBA00047337"/>
    </source>
</evidence>
<dbReference type="PANTHER" id="PTHR10655:SF17">
    <property type="entry name" value="LYSOPHOSPHOLIPASE-LIKE PROTEIN 1"/>
    <property type="match status" value="1"/>
</dbReference>
<comment type="similarity">
    <text evidence="1">Belongs to the AB hydrolase superfamily. AB hydrolase 2 family.</text>
</comment>
<dbReference type="AlphaFoldDB" id="A0A1E4TV94"/>
<dbReference type="Proteomes" id="UP000094236">
    <property type="component" value="Unassembled WGS sequence"/>
</dbReference>
<evidence type="ECO:0000256" key="4">
    <source>
        <dbReference type="ARBA" id="ARBA00022487"/>
    </source>
</evidence>
<keyword evidence="12" id="KW-1185">Reference proteome</keyword>
<evidence type="ECO:0000313" key="11">
    <source>
        <dbReference type="EMBL" id="ODV95685.1"/>
    </source>
</evidence>
<evidence type="ECO:0000313" key="12">
    <source>
        <dbReference type="Proteomes" id="UP000094236"/>
    </source>
</evidence>
<dbReference type="OrthoDB" id="2418081at2759"/>